<dbReference type="AlphaFoldDB" id="A0A6J3MGL0"/>
<organism evidence="4">
    <name type="scientific">Dissoconium aciculare CBS 342.82</name>
    <dbReference type="NCBI Taxonomy" id="1314786"/>
    <lineage>
        <taxon>Eukaryota</taxon>
        <taxon>Fungi</taxon>
        <taxon>Dikarya</taxon>
        <taxon>Ascomycota</taxon>
        <taxon>Pezizomycotina</taxon>
        <taxon>Dothideomycetes</taxon>
        <taxon>Dothideomycetidae</taxon>
        <taxon>Mycosphaerellales</taxon>
        <taxon>Dissoconiaceae</taxon>
        <taxon>Dissoconium</taxon>
    </lineage>
</organism>
<dbReference type="Pfam" id="PF15377">
    <property type="entry name" value="DUF4604"/>
    <property type="match status" value="1"/>
</dbReference>
<evidence type="ECO:0000256" key="1">
    <source>
        <dbReference type="SAM" id="MobiDB-lite"/>
    </source>
</evidence>
<keyword evidence="3" id="KW-1185">Reference proteome</keyword>
<dbReference type="RefSeq" id="XP_033464044.1">
    <property type="nucleotide sequence ID" value="XM_033607181.1"/>
</dbReference>
<gene>
    <name evidence="4" type="ORF">K489DRAFT_405763</name>
</gene>
<feature type="compositionally biased region" description="Basic and acidic residues" evidence="1">
    <location>
        <begin position="58"/>
        <end position="85"/>
    </location>
</feature>
<evidence type="ECO:0000313" key="3">
    <source>
        <dbReference type="Proteomes" id="UP000504637"/>
    </source>
</evidence>
<protein>
    <recommendedName>
        <fullName evidence="2">DUF4604 domain-containing protein</fullName>
    </recommendedName>
</protein>
<reference evidence="4" key="3">
    <citation type="submission" date="2025-08" db="UniProtKB">
        <authorList>
            <consortium name="RefSeq"/>
        </authorList>
    </citation>
    <scope>IDENTIFICATION</scope>
    <source>
        <strain evidence="4">CBS 342.82</strain>
    </source>
</reference>
<reference evidence="4" key="1">
    <citation type="submission" date="2020-01" db="EMBL/GenBank/DDBJ databases">
        <authorList>
            <consortium name="DOE Joint Genome Institute"/>
            <person name="Haridas S."/>
            <person name="Albert R."/>
            <person name="Binder M."/>
            <person name="Bloem J."/>
            <person name="Labutti K."/>
            <person name="Salamov A."/>
            <person name="Andreopoulos B."/>
            <person name="Baker S.E."/>
            <person name="Barry K."/>
            <person name="Bills G."/>
            <person name="Bluhm B.H."/>
            <person name="Cannon C."/>
            <person name="Castanera R."/>
            <person name="Culley D.E."/>
            <person name="Daum C."/>
            <person name="Ezra D."/>
            <person name="Gonzalez J.B."/>
            <person name="Henrissat B."/>
            <person name="Kuo A."/>
            <person name="Liang C."/>
            <person name="Lipzen A."/>
            <person name="Lutzoni F."/>
            <person name="Magnuson J."/>
            <person name="Mondo S."/>
            <person name="Nolan M."/>
            <person name="Ohm R."/>
            <person name="Pangilinan J."/>
            <person name="Park H.-J."/>
            <person name="Ramirez L."/>
            <person name="Alfaro M."/>
            <person name="Sun H."/>
            <person name="Tritt A."/>
            <person name="Yoshinaga Y."/>
            <person name="Zwiers L.-H."/>
            <person name="Turgeon B.G."/>
            <person name="Goodwin S.B."/>
            <person name="Spatafora J.W."/>
            <person name="Crous P.W."/>
            <person name="Grigoriev I.V."/>
        </authorList>
    </citation>
    <scope>NUCLEOTIDE SEQUENCE</scope>
    <source>
        <strain evidence="4">CBS 342.82</strain>
    </source>
</reference>
<evidence type="ECO:0000259" key="2">
    <source>
        <dbReference type="Pfam" id="PF15377"/>
    </source>
</evidence>
<feature type="domain" description="DUF4604" evidence="2">
    <location>
        <begin position="8"/>
        <end position="164"/>
    </location>
</feature>
<accession>A0A6J3MGL0</accession>
<dbReference type="InterPro" id="IPR027911">
    <property type="entry name" value="DUF4604"/>
</dbReference>
<proteinExistence type="predicted"/>
<feature type="compositionally biased region" description="Basic residues" evidence="1">
    <location>
        <begin position="147"/>
        <end position="158"/>
    </location>
</feature>
<evidence type="ECO:0000313" key="4">
    <source>
        <dbReference type="RefSeq" id="XP_033464044.1"/>
    </source>
</evidence>
<dbReference type="GeneID" id="54364981"/>
<name>A0A6J3MGL0_9PEZI</name>
<dbReference type="OrthoDB" id="5388322at2759"/>
<feature type="region of interest" description="Disordered" evidence="1">
    <location>
        <begin position="1"/>
        <end position="166"/>
    </location>
</feature>
<reference evidence="4" key="2">
    <citation type="submission" date="2020-04" db="EMBL/GenBank/DDBJ databases">
        <authorList>
            <consortium name="NCBI Genome Project"/>
        </authorList>
    </citation>
    <scope>NUCLEOTIDE SEQUENCE</scope>
    <source>
        <strain evidence="4">CBS 342.82</strain>
    </source>
</reference>
<sequence>MSGKIKAKDLSYDSTLPPFLQKLHDKNAGRGDTDRHERQIARPRKTREADDEDEPTVVDEHGELLSREELKSMSDRAPDADERSATIDAAAIPPGSTAKAEDSSRPSVVSNVAATFAPKKRKLAKAVGESLDRDTDAADNDDTISKTAKKPKKSRKPKLAFEDDAS</sequence>
<dbReference type="Proteomes" id="UP000504637">
    <property type="component" value="Unplaced"/>
</dbReference>
<feature type="compositionally biased region" description="Basic and acidic residues" evidence="1">
    <location>
        <begin position="1"/>
        <end position="11"/>
    </location>
</feature>
<feature type="compositionally biased region" description="Basic and acidic residues" evidence="1">
    <location>
        <begin position="22"/>
        <end position="40"/>
    </location>
</feature>